<evidence type="ECO:0000313" key="2">
    <source>
        <dbReference type="Proteomes" id="UP000799777"/>
    </source>
</evidence>
<proteinExistence type="predicted"/>
<dbReference type="InterPro" id="IPR036291">
    <property type="entry name" value="NAD(P)-bd_dom_sf"/>
</dbReference>
<dbReference type="SUPFAM" id="SSF51735">
    <property type="entry name" value="NAD(P)-binding Rossmann-fold domains"/>
    <property type="match status" value="1"/>
</dbReference>
<reference evidence="1" key="1">
    <citation type="journal article" date="2020" name="Stud. Mycol.">
        <title>101 Dothideomycetes genomes: a test case for predicting lifestyles and emergence of pathogens.</title>
        <authorList>
            <person name="Haridas S."/>
            <person name="Albert R."/>
            <person name="Binder M."/>
            <person name="Bloem J."/>
            <person name="Labutti K."/>
            <person name="Salamov A."/>
            <person name="Andreopoulos B."/>
            <person name="Baker S."/>
            <person name="Barry K."/>
            <person name="Bills G."/>
            <person name="Bluhm B."/>
            <person name="Cannon C."/>
            <person name="Castanera R."/>
            <person name="Culley D."/>
            <person name="Daum C."/>
            <person name="Ezra D."/>
            <person name="Gonzalez J."/>
            <person name="Henrissat B."/>
            <person name="Kuo A."/>
            <person name="Liang C."/>
            <person name="Lipzen A."/>
            <person name="Lutzoni F."/>
            <person name="Magnuson J."/>
            <person name="Mondo S."/>
            <person name="Nolan M."/>
            <person name="Ohm R."/>
            <person name="Pangilinan J."/>
            <person name="Park H.-J."/>
            <person name="Ramirez L."/>
            <person name="Alfaro M."/>
            <person name="Sun H."/>
            <person name="Tritt A."/>
            <person name="Yoshinaga Y."/>
            <person name="Zwiers L.-H."/>
            <person name="Turgeon B."/>
            <person name="Goodwin S."/>
            <person name="Spatafora J."/>
            <person name="Crous P."/>
            <person name="Grigoriev I."/>
        </authorList>
    </citation>
    <scope>NUCLEOTIDE SEQUENCE</scope>
    <source>
        <strain evidence="1">CBS 110217</strain>
    </source>
</reference>
<keyword evidence="2" id="KW-1185">Reference proteome</keyword>
<dbReference type="PANTHER" id="PTHR45458">
    <property type="entry name" value="SHORT-CHAIN DEHYDROGENASE/REDUCTASE SDR"/>
    <property type="match status" value="1"/>
</dbReference>
<accession>A0A9P4H3X0</accession>
<dbReference type="EMBL" id="ML978230">
    <property type="protein sequence ID" value="KAF2027205.1"/>
    <property type="molecule type" value="Genomic_DNA"/>
</dbReference>
<protein>
    <submittedName>
        <fullName evidence="1">Carbonyl reductase</fullName>
    </submittedName>
</protein>
<dbReference type="InterPro" id="IPR002347">
    <property type="entry name" value="SDR_fam"/>
</dbReference>
<dbReference type="AlphaFoldDB" id="A0A9P4H3X0"/>
<dbReference type="PRINTS" id="PR00081">
    <property type="entry name" value="GDHRDH"/>
</dbReference>
<evidence type="ECO:0000313" key="1">
    <source>
        <dbReference type="EMBL" id="KAF2027205.1"/>
    </source>
</evidence>
<organism evidence="1 2">
    <name type="scientific">Setomelanomma holmii</name>
    <dbReference type="NCBI Taxonomy" id="210430"/>
    <lineage>
        <taxon>Eukaryota</taxon>
        <taxon>Fungi</taxon>
        <taxon>Dikarya</taxon>
        <taxon>Ascomycota</taxon>
        <taxon>Pezizomycotina</taxon>
        <taxon>Dothideomycetes</taxon>
        <taxon>Pleosporomycetidae</taxon>
        <taxon>Pleosporales</taxon>
        <taxon>Pleosporineae</taxon>
        <taxon>Phaeosphaeriaceae</taxon>
        <taxon>Setomelanomma</taxon>
    </lineage>
</organism>
<dbReference type="GO" id="GO:0016616">
    <property type="term" value="F:oxidoreductase activity, acting on the CH-OH group of donors, NAD or NADP as acceptor"/>
    <property type="evidence" value="ECO:0007669"/>
    <property type="project" value="TreeGrafter"/>
</dbReference>
<gene>
    <name evidence="1" type="ORF">EK21DRAFT_102743</name>
</gene>
<dbReference type="Gene3D" id="3.40.50.720">
    <property type="entry name" value="NAD(P)-binding Rossmann-like Domain"/>
    <property type="match status" value="1"/>
</dbReference>
<name>A0A9P4H3X0_9PLEO</name>
<sequence length="234" mass="25121">MESTTKQIALIIGANRGTGLELARTLAHDHDFHVVLGSRSSELGSAAAAELHQSGLSASFVALDICADTSITAAAQYVGKTHGHIDVLINNAGVHREAFQHSFNTNVTGAALVTDAFVPLLYKAPLPRILFIGSRLGSISTRLDSNYVWDWVDFLPYRSSKTALNMLAAHYANRFKDEGWKVNVVCPGYVKTRTGGSNGDITTEEAMPGLVRLCTLGEDGETGTFSDVDETLPL</sequence>
<dbReference type="PANTHER" id="PTHR45458:SF1">
    <property type="entry name" value="SHORT CHAIN DEHYDROGENASE"/>
    <property type="match status" value="1"/>
</dbReference>
<dbReference type="Pfam" id="PF00106">
    <property type="entry name" value="adh_short"/>
    <property type="match status" value="1"/>
</dbReference>
<dbReference type="Proteomes" id="UP000799777">
    <property type="component" value="Unassembled WGS sequence"/>
</dbReference>
<dbReference type="InterPro" id="IPR052184">
    <property type="entry name" value="SDR_enzymes"/>
</dbReference>
<comment type="caution">
    <text evidence="1">The sequence shown here is derived from an EMBL/GenBank/DDBJ whole genome shotgun (WGS) entry which is preliminary data.</text>
</comment>
<dbReference type="OrthoDB" id="191139at2759"/>